<gene>
    <name evidence="3" type="ORF">CCR75_001201</name>
</gene>
<name>A0A976IFU4_BRELC</name>
<evidence type="ECO:0000313" key="3">
    <source>
        <dbReference type="EMBL" id="TDH70783.1"/>
    </source>
</evidence>
<dbReference type="InterPro" id="IPR004087">
    <property type="entry name" value="KH_dom"/>
</dbReference>
<dbReference type="PROSITE" id="PS50084">
    <property type="entry name" value="KH_TYPE_1"/>
    <property type="match status" value="1"/>
</dbReference>
<keyword evidence="1" id="KW-0694">RNA-binding</keyword>
<accession>A0A976IFU4</accession>
<dbReference type="Gene3D" id="3.30.1370.10">
    <property type="entry name" value="K Homology domain, type 1"/>
    <property type="match status" value="1"/>
</dbReference>
<reference evidence="3 4" key="1">
    <citation type="journal article" date="2021" name="Genome Biol.">
        <title>AFLAP: assembly-free linkage analysis pipeline using k-mers from genome sequencing data.</title>
        <authorList>
            <person name="Fletcher K."/>
            <person name="Zhang L."/>
            <person name="Gil J."/>
            <person name="Han R."/>
            <person name="Cavanaugh K."/>
            <person name="Michelmore R."/>
        </authorList>
    </citation>
    <scope>NUCLEOTIDE SEQUENCE [LARGE SCALE GENOMIC DNA]</scope>
    <source>
        <strain evidence="3 4">SF5</strain>
    </source>
</reference>
<dbReference type="OrthoDB" id="90120at2759"/>
<dbReference type="Proteomes" id="UP000294530">
    <property type="component" value="Unassembled WGS sequence"/>
</dbReference>
<dbReference type="GeneID" id="94344976"/>
<keyword evidence="4" id="KW-1185">Reference proteome</keyword>
<dbReference type="KEGG" id="blac:94344976"/>
<sequence>MSLHDQTKRLAIPAHVPVGAVIGKKGSYCKALREDFSVRCSVNDNDREITLKGSSTGLKSAEDRLTSLFATFTIKNPKQDRVFHVVVRDGRTRWWSFKTDMETTSDMEVAEYPYRLQQSGLAVNTVNKNSSWVQEFRDDEIADVMRYLKQEPSASPLKIKIAFGKLCFKLLSIRCKEASIAWPDLQKLSSLLDFKTRWSNFCNRLCLPIASLLDDLEDWMEQDEESKIMSVHIAGKKSASYDLKFYLIKGEWKLHRSYKGPHVRGTYDVILSNEVSFRVRAKIREKLSESESADIRRYIDISIPDGGDCFSTEVMLSRNAPSGMHIKSFNVRSKAHVEANGLRYTISYLNQRRDEFRLECRLAAEEKNKLRIDDNEAHVLLQKVLQMLTY</sequence>
<dbReference type="CDD" id="cd00105">
    <property type="entry name" value="KH-I"/>
    <property type="match status" value="1"/>
</dbReference>
<feature type="domain" description="K Homology" evidence="2">
    <location>
        <begin position="4"/>
        <end position="70"/>
    </location>
</feature>
<proteinExistence type="predicted"/>
<dbReference type="AlphaFoldDB" id="A0A976IFU4"/>
<dbReference type="Pfam" id="PF00013">
    <property type="entry name" value="KH_1"/>
    <property type="match status" value="1"/>
</dbReference>
<organism evidence="3 4">
    <name type="scientific">Bremia lactucae</name>
    <name type="common">Lettuce downy mildew</name>
    <dbReference type="NCBI Taxonomy" id="4779"/>
    <lineage>
        <taxon>Eukaryota</taxon>
        <taxon>Sar</taxon>
        <taxon>Stramenopiles</taxon>
        <taxon>Oomycota</taxon>
        <taxon>Peronosporomycetes</taxon>
        <taxon>Peronosporales</taxon>
        <taxon>Peronosporaceae</taxon>
        <taxon>Bremia</taxon>
    </lineage>
</organism>
<dbReference type="RefSeq" id="XP_067820282.1">
    <property type="nucleotide sequence ID" value="XM_067959305.1"/>
</dbReference>
<evidence type="ECO:0000259" key="2">
    <source>
        <dbReference type="SMART" id="SM00322"/>
    </source>
</evidence>
<evidence type="ECO:0000256" key="1">
    <source>
        <dbReference type="PROSITE-ProRule" id="PRU00117"/>
    </source>
</evidence>
<evidence type="ECO:0000313" key="4">
    <source>
        <dbReference type="Proteomes" id="UP000294530"/>
    </source>
</evidence>
<protein>
    <recommendedName>
        <fullName evidence="2">K Homology domain-containing protein</fullName>
    </recommendedName>
</protein>
<dbReference type="EMBL" id="SHOA02000001">
    <property type="protein sequence ID" value="TDH70783.1"/>
    <property type="molecule type" value="Genomic_DNA"/>
</dbReference>
<dbReference type="SMART" id="SM00322">
    <property type="entry name" value="KH"/>
    <property type="match status" value="1"/>
</dbReference>
<dbReference type="SUPFAM" id="SSF54791">
    <property type="entry name" value="Eukaryotic type KH-domain (KH-domain type I)"/>
    <property type="match status" value="1"/>
</dbReference>
<comment type="caution">
    <text evidence="3">The sequence shown here is derived from an EMBL/GenBank/DDBJ whole genome shotgun (WGS) entry which is preliminary data.</text>
</comment>
<dbReference type="InterPro" id="IPR036612">
    <property type="entry name" value="KH_dom_type_1_sf"/>
</dbReference>
<dbReference type="InterPro" id="IPR004088">
    <property type="entry name" value="KH_dom_type_1"/>
</dbReference>
<dbReference type="GO" id="GO:0003723">
    <property type="term" value="F:RNA binding"/>
    <property type="evidence" value="ECO:0007669"/>
    <property type="project" value="UniProtKB-UniRule"/>
</dbReference>